<gene>
    <name evidence="2" type="ORF">SVIO_073710</name>
</gene>
<feature type="compositionally biased region" description="Pro residues" evidence="1">
    <location>
        <begin position="345"/>
        <end position="357"/>
    </location>
</feature>
<proteinExistence type="predicted"/>
<evidence type="ECO:0008006" key="4">
    <source>
        <dbReference type="Google" id="ProtNLM"/>
    </source>
</evidence>
<dbReference type="EMBL" id="BJHW01000001">
    <property type="protein sequence ID" value="GDY56748.1"/>
    <property type="molecule type" value="Genomic_DNA"/>
</dbReference>
<protein>
    <recommendedName>
        <fullName evidence="4">Aromatic ring-opening dioxygenase LigA</fullName>
    </recommendedName>
</protein>
<keyword evidence="3" id="KW-1185">Reference proteome</keyword>
<feature type="compositionally biased region" description="Low complexity" evidence="1">
    <location>
        <begin position="358"/>
        <end position="373"/>
    </location>
</feature>
<organism evidence="2 3">
    <name type="scientific">Streptomyces violaceusniger</name>
    <dbReference type="NCBI Taxonomy" id="68280"/>
    <lineage>
        <taxon>Bacteria</taxon>
        <taxon>Bacillati</taxon>
        <taxon>Actinomycetota</taxon>
        <taxon>Actinomycetes</taxon>
        <taxon>Kitasatosporales</taxon>
        <taxon>Streptomycetaceae</taxon>
        <taxon>Streptomyces</taxon>
        <taxon>Streptomyces violaceusniger group</taxon>
    </lineage>
</organism>
<accession>A0A4D4LE38</accession>
<feature type="compositionally biased region" description="Low complexity" evidence="1">
    <location>
        <begin position="314"/>
        <end position="328"/>
    </location>
</feature>
<evidence type="ECO:0000313" key="2">
    <source>
        <dbReference type="EMBL" id="GDY56748.1"/>
    </source>
</evidence>
<feature type="region of interest" description="Disordered" evidence="1">
    <location>
        <begin position="238"/>
        <end position="258"/>
    </location>
</feature>
<reference evidence="2 3" key="1">
    <citation type="journal article" date="2020" name="Int. J. Syst. Evol. Microbiol.">
        <title>Reclassification of Streptomyces castelarensis and Streptomyces sporoclivatus as later heterotypic synonyms of Streptomyces antimycoticus.</title>
        <authorList>
            <person name="Komaki H."/>
            <person name="Tamura T."/>
        </authorList>
    </citation>
    <scope>NUCLEOTIDE SEQUENCE [LARGE SCALE GENOMIC DNA]</scope>
    <source>
        <strain evidence="2 3">NBRC 13459</strain>
    </source>
</reference>
<feature type="region of interest" description="Disordered" evidence="1">
    <location>
        <begin position="291"/>
        <end position="381"/>
    </location>
</feature>
<evidence type="ECO:0000313" key="3">
    <source>
        <dbReference type="Proteomes" id="UP000301309"/>
    </source>
</evidence>
<dbReference type="Proteomes" id="UP000301309">
    <property type="component" value="Unassembled WGS sequence"/>
</dbReference>
<sequence length="415" mass="43260">MAVAVALTALTGAFVWFVGSEDRALAGACDGVLPVGEVRSVLGDDTDLDVTNRTEGFFGEKAAKKEKDGAERVNSLSVHCRITAEDTGHIAVSIAGAPRPRAEYGYDGLYTAVPARHTLPVPLGHGWSGLFATDSARLDDAEDGTATTSVLLDCARRGDSLLITVETALRGAATLDDPAVRPDFVRTATATAEAANDHWGCGARLGKPVRTVGLPVNEDEYEPLLGAKGTCAAVPTASRSAVSTARETARDRAPREACVLGTRDGSPLYRLEAYYGPYAEDARSQYTRDYDYENVTPPRSPPGGSARAPTGPVPTARAAPSPPSTSSAPTPPTARPAAAPTSPTNAPPWRPSPPPRPNTTAAPRRACRAAEAGQAGGRGGGTSWRFCNSSRAFCRCLVSQSSSAAMASRSVRARS</sequence>
<dbReference type="AlphaFoldDB" id="A0A4D4LE38"/>
<feature type="compositionally biased region" description="Low complexity" evidence="1">
    <location>
        <begin position="335"/>
        <end position="344"/>
    </location>
</feature>
<evidence type="ECO:0000256" key="1">
    <source>
        <dbReference type="SAM" id="MobiDB-lite"/>
    </source>
</evidence>
<name>A0A4D4LE38_STRVO</name>
<comment type="caution">
    <text evidence="2">The sequence shown here is derived from an EMBL/GenBank/DDBJ whole genome shotgun (WGS) entry which is preliminary data.</text>
</comment>